<dbReference type="EC" id="4.2.1.1" evidence="6"/>
<evidence type="ECO:0000259" key="5">
    <source>
        <dbReference type="PROSITE" id="PS50931"/>
    </source>
</evidence>
<dbReference type="FunFam" id="3.40.190.290:FF:000001">
    <property type="entry name" value="Transcriptional regulator, LysR family"/>
    <property type="match status" value="1"/>
</dbReference>
<dbReference type="Pfam" id="PF00126">
    <property type="entry name" value="HTH_1"/>
    <property type="match status" value="1"/>
</dbReference>
<dbReference type="Gene3D" id="1.10.10.10">
    <property type="entry name" value="Winged helix-like DNA-binding domain superfamily/Winged helix DNA-binding domain"/>
    <property type="match status" value="1"/>
</dbReference>
<dbReference type="PANTHER" id="PTHR30537">
    <property type="entry name" value="HTH-TYPE TRANSCRIPTIONAL REGULATOR"/>
    <property type="match status" value="1"/>
</dbReference>
<dbReference type="Pfam" id="PF03466">
    <property type="entry name" value="LysR_substrate"/>
    <property type="match status" value="1"/>
</dbReference>
<dbReference type="EMBL" id="ABLD01000034">
    <property type="protein sequence ID" value="EDT07105.1"/>
    <property type="molecule type" value="Genomic_DNA"/>
</dbReference>
<dbReference type="PANTHER" id="PTHR30537:SF72">
    <property type="entry name" value="LYSR FAMILY TRANSCRIPTIONAL REGULATOR"/>
    <property type="match status" value="1"/>
</dbReference>
<evidence type="ECO:0000256" key="1">
    <source>
        <dbReference type="ARBA" id="ARBA00009437"/>
    </source>
</evidence>
<keyword evidence="4" id="KW-0804">Transcription</keyword>
<dbReference type="InterPro" id="IPR000847">
    <property type="entry name" value="LysR_HTH_N"/>
</dbReference>
<dbReference type="CDD" id="cd08472">
    <property type="entry name" value="PBP2_CrgA_like_3"/>
    <property type="match status" value="1"/>
</dbReference>
<keyword evidence="6" id="KW-0456">Lyase</keyword>
<dbReference type="SUPFAM" id="SSF46785">
    <property type="entry name" value="Winged helix' DNA-binding domain"/>
    <property type="match status" value="1"/>
</dbReference>
<comment type="caution">
    <text evidence="6">The sequence shown here is derived from an EMBL/GenBank/DDBJ whole genome shotgun (WGS) entry which is preliminary data.</text>
</comment>
<protein>
    <submittedName>
        <fullName evidence="6">Transcriptional regulator, LysR family</fullName>
        <ecNumber evidence="6">4.2.1.1</ecNumber>
    </submittedName>
</protein>
<sequence>MSSKKKGNTVDRLLAMQVFTRIVDANSFSRAADALNLPRASVSNIIQNLEAHLKVRLLQRTTRRLSLTPDGAAYYERCVRILAEVREAESAFSISGHVPRGRLRIDMPGALGRLLVMPELFEFHAKYPALELVLGFNERRIDLIQEGIDCAIRMGALEDSSLVARRIGLVPYVTVASPGYLSSHGVPRTVDALQKHTAVKYFIDQSGRALDFDFVVGAQAVQVSMRGTVAVNDAEAYLSCGLKGLGIIQLPFFMARTYLETGKLIEVLPDFKPLPRPISAVYPHKLHLSPNVRMFVDWIVELFARRNLGRNEQEAQMSPIGIDHWKSEFASRHMLTGATPQA</sequence>
<dbReference type="GO" id="GO:0003700">
    <property type="term" value="F:DNA-binding transcription factor activity"/>
    <property type="evidence" value="ECO:0007669"/>
    <property type="project" value="InterPro"/>
</dbReference>
<dbReference type="Proteomes" id="UP000005045">
    <property type="component" value="Unassembled WGS sequence"/>
</dbReference>
<dbReference type="AlphaFoldDB" id="B1G9V7"/>
<organism evidence="6 7">
    <name type="scientific">Paraburkholderia graminis (strain ATCC 700544 / DSM 17151 / LMG 18924 / NCIMB 13744 / C4D1M)</name>
    <dbReference type="NCBI Taxonomy" id="396598"/>
    <lineage>
        <taxon>Bacteria</taxon>
        <taxon>Pseudomonadati</taxon>
        <taxon>Pseudomonadota</taxon>
        <taxon>Betaproteobacteria</taxon>
        <taxon>Burkholderiales</taxon>
        <taxon>Burkholderiaceae</taxon>
        <taxon>Paraburkholderia</taxon>
    </lineage>
</organism>
<dbReference type="GO" id="GO:0006351">
    <property type="term" value="P:DNA-templated transcription"/>
    <property type="evidence" value="ECO:0007669"/>
    <property type="project" value="TreeGrafter"/>
</dbReference>
<feature type="domain" description="HTH lysR-type" evidence="5">
    <location>
        <begin position="16"/>
        <end position="68"/>
    </location>
</feature>
<keyword evidence="7" id="KW-1185">Reference proteome</keyword>
<evidence type="ECO:0000256" key="4">
    <source>
        <dbReference type="ARBA" id="ARBA00023163"/>
    </source>
</evidence>
<dbReference type="InterPro" id="IPR036390">
    <property type="entry name" value="WH_DNA-bd_sf"/>
</dbReference>
<evidence type="ECO:0000313" key="7">
    <source>
        <dbReference type="Proteomes" id="UP000005045"/>
    </source>
</evidence>
<comment type="similarity">
    <text evidence="1">Belongs to the LysR transcriptional regulatory family.</text>
</comment>
<evidence type="ECO:0000256" key="3">
    <source>
        <dbReference type="ARBA" id="ARBA00023125"/>
    </source>
</evidence>
<dbReference type="InterPro" id="IPR058163">
    <property type="entry name" value="LysR-type_TF_proteobact-type"/>
</dbReference>
<proteinExistence type="inferred from homology"/>
<evidence type="ECO:0000313" key="6">
    <source>
        <dbReference type="EMBL" id="EDT07105.1"/>
    </source>
</evidence>
<evidence type="ECO:0000256" key="2">
    <source>
        <dbReference type="ARBA" id="ARBA00023015"/>
    </source>
</evidence>
<reference evidence="6 7" key="1">
    <citation type="submission" date="2008-03" db="EMBL/GenBank/DDBJ databases">
        <title>Sequencing of the draft genome and assembly of Burkholderia graminis C4D1M.</title>
        <authorList>
            <consortium name="US DOE Joint Genome Institute (JGI-PGF)"/>
            <person name="Copeland A."/>
            <person name="Lucas S."/>
            <person name="Lapidus A."/>
            <person name="Glavina del Rio T."/>
            <person name="Dalin E."/>
            <person name="Tice H."/>
            <person name="Bruce D."/>
            <person name="Goodwin L."/>
            <person name="Pitluck S."/>
            <person name="Larimer F."/>
            <person name="Land M.L."/>
            <person name="Hauser L."/>
            <person name="Tiedje J."/>
            <person name="Richardson P."/>
        </authorList>
    </citation>
    <scope>NUCLEOTIDE SEQUENCE [LARGE SCALE GENOMIC DNA]</scope>
    <source>
        <strain evidence="7">ATCC 700544 / DSM 17151 / LMG 18924 / NCIMB 13744 / C4D1M</strain>
    </source>
</reference>
<gene>
    <name evidence="6" type="ORF">BgramDRAFT_6127</name>
</gene>
<dbReference type="GO" id="GO:0004089">
    <property type="term" value="F:carbonate dehydratase activity"/>
    <property type="evidence" value="ECO:0007669"/>
    <property type="project" value="UniProtKB-EC"/>
</dbReference>
<keyword evidence="2" id="KW-0805">Transcription regulation</keyword>
<dbReference type="GO" id="GO:0043565">
    <property type="term" value="F:sequence-specific DNA binding"/>
    <property type="evidence" value="ECO:0007669"/>
    <property type="project" value="TreeGrafter"/>
</dbReference>
<dbReference type="InterPro" id="IPR036388">
    <property type="entry name" value="WH-like_DNA-bd_sf"/>
</dbReference>
<dbReference type="InterPro" id="IPR005119">
    <property type="entry name" value="LysR_subst-bd"/>
</dbReference>
<keyword evidence="3" id="KW-0238">DNA-binding</keyword>
<dbReference type="PROSITE" id="PS50931">
    <property type="entry name" value="HTH_LYSR"/>
    <property type="match status" value="1"/>
</dbReference>
<dbReference type="Gene3D" id="3.40.190.290">
    <property type="match status" value="1"/>
</dbReference>
<dbReference type="FunFam" id="1.10.10.10:FF:000001">
    <property type="entry name" value="LysR family transcriptional regulator"/>
    <property type="match status" value="1"/>
</dbReference>
<accession>B1G9V7</accession>
<name>B1G9V7_PARG4</name>
<dbReference type="SUPFAM" id="SSF53850">
    <property type="entry name" value="Periplasmic binding protein-like II"/>
    <property type="match status" value="1"/>
</dbReference>